<comment type="caution">
    <text evidence="3">The sequence shown here is derived from an EMBL/GenBank/DDBJ whole genome shotgun (WGS) entry which is preliminary data.</text>
</comment>
<reference evidence="3 4" key="1">
    <citation type="submission" date="2016-07" db="EMBL/GenBank/DDBJ databases">
        <title>Draft genome of Scalindua rubra, obtained from a brine-seawater interface in the Red Sea, sheds light on salt adaptation in anammox bacteria.</title>
        <authorList>
            <person name="Speth D.R."/>
            <person name="Lagkouvardos I."/>
            <person name="Wang Y."/>
            <person name="Qian P.-Y."/>
            <person name="Dutilh B.E."/>
            <person name="Jetten M.S."/>
        </authorList>
    </citation>
    <scope>NUCLEOTIDE SEQUENCE [LARGE SCALE GENOMIC DNA]</scope>
    <source>
        <strain evidence="3">BSI-1</strain>
    </source>
</reference>
<sequence>MAKVLIIDDSHFTRTIIRKLVKDIGHETIEAANGQEGLDKIINEKPDLVMTDLLMPEMDGIKLLEAVKEREADVSVIVISSNIQETVRQQCLELGAIEFFNKPPNKEKLQKLIVERLV</sequence>
<evidence type="ECO:0000313" key="3">
    <source>
        <dbReference type="EMBL" id="ODS31522.1"/>
    </source>
</evidence>
<name>A0A1E3X7G0_9BACT</name>
<proteinExistence type="predicted"/>
<dbReference type="SMART" id="SM00448">
    <property type="entry name" value="REC"/>
    <property type="match status" value="1"/>
</dbReference>
<dbReference type="PROSITE" id="PS50110">
    <property type="entry name" value="RESPONSE_REGULATORY"/>
    <property type="match status" value="1"/>
</dbReference>
<feature type="modified residue" description="4-aspartylphosphate" evidence="1">
    <location>
        <position position="52"/>
    </location>
</feature>
<keyword evidence="1" id="KW-0597">Phosphoprotein</keyword>
<feature type="domain" description="Response regulatory" evidence="2">
    <location>
        <begin position="3"/>
        <end position="117"/>
    </location>
</feature>
<evidence type="ECO:0000313" key="4">
    <source>
        <dbReference type="Proteomes" id="UP000094056"/>
    </source>
</evidence>
<dbReference type="SUPFAM" id="SSF52172">
    <property type="entry name" value="CheY-like"/>
    <property type="match status" value="1"/>
</dbReference>
<dbReference type="Proteomes" id="UP000094056">
    <property type="component" value="Unassembled WGS sequence"/>
</dbReference>
<organism evidence="3 4">
    <name type="scientific">Candidatus Scalindua rubra</name>
    <dbReference type="NCBI Taxonomy" id="1872076"/>
    <lineage>
        <taxon>Bacteria</taxon>
        <taxon>Pseudomonadati</taxon>
        <taxon>Planctomycetota</taxon>
        <taxon>Candidatus Brocadiia</taxon>
        <taxon>Candidatus Brocadiales</taxon>
        <taxon>Candidatus Scalinduaceae</taxon>
        <taxon>Candidatus Scalindua</taxon>
    </lineage>
</organism>
<dbReference type="EMBL" id="MAYW01000112">
    <property type="protein sequence ID" value="ODS31522.1"/>
    <property type="molecule type" value="Genomic_DNA"/>
</dbReference>
<dbReference type="AlphaFoldDB" id="A0A1E3X7G0"/>
<dbReference type="PANTHER" id="PTHR43228:SF1">
    <property type="entry name" value="TWO-COMPONENT RESPONSE REGULATOR ARR22"/>
    <property type="match status" value="1"/>
</dbReference>
<dbReference type="InterPro" id="IPR001789">
    <property type="entry name" value="Sig_transdc_resp-reg_receiver"/>
</dbReference>
<dbReference type="PANTHER" id="PTHR43228">
    <property type="entry name" value="TWO-COMPONENT RESPONSE REGULATOR"/>
    <property type="match status" value="1"/>
</dbReference>
<accession>A0A1E3X7G0</accession>
<dbReference type="Gene3D" id="3.40.50.2300">
    <property type="match status" value="1"/>
</dbReference>
<gene>
    <name evidence="3" type="ORF">SCARUB_03364</name>
</gene>
<evidence type="ECO:0000259" key="2">
    <source>
        <dbReference type="PROSITE" id="PS50110"/>
    </source>
</evidence>
<evidence type="ECO:0000256" key="1">
    <source>
        <dbReference type="PROSITE-ProRule" id="PRU00169"/>
    </source>
</evidence>
<protein>
    <submittedName>
        <fullName evidence="3">Response regulator</fullName>
    </submittedName>
</protein>
<dbReference type="GO" id="GO:0000160">
    <property type="term" value="P:phosphorelay signal transduction system"/>
    <property type="evidence" value="ECO:0007669"/>
    <property type="project" value="InterPro"/>
</dbReference>
<dbReference type="InterPro" id="IPR011006">
    <property type="entry name" value="CheY-like_superfamily"/>
</dbReference>
<dbReference type="Pfam" id="PF00072">
    <property type="entry name" value="Response_reg"/>
    <property type="match status" value="1"/>
</dbReference>
<dbReference type="InterPro" id="IPR052048">
    <property type="entry name" value="ST_Response_Regulator"/>
</dbReference>